<reference evidence="1 2" key="1">
    <citation type="journal article" date="2013" name="Proc. Natl. Acad. Sci. U.S.A.">
        <title>Twelve previously unknown phage genera are ubiquitous in global oceans.</title>
        <authorList>
            <person name="Holmfeldt K."/>
            <person name="Solonenko N."/>
            <person name="Shah M."/>
            <person name="Corrier K."/>
            <person name="Riemann L."/>
            <person name="Verberkmoes N.C."/>
            <person name="Sullivan M.B."/>
        </authorList>
    </citation>
    <scope>NUCLEOTIDE SEQUENCE [LARGE SCALE GENOMIC DNA]</scope>
    <source>
        <strain evidence="1">Phi46:3</strain>
    </source>
</reference>
<dbReference type="GeneID" id="16797267"/>
<accession>R9ZZP4</accession>
<proteinExistence type="predicted"/>
<organism evidence="1 2">
    <name type="scientific">Cellulophaga phage phi46:3</name>
    <dbReference type="NCBI Taxonomy" id="1327985"/>
    <lineage>
        <taxon>Viruses</taxon>
        <taxon>Duplodnaviria</taxon>
        <taxon>Heunggongvirae</taxon>
        <taxon>Uroviricota</taxon>
        <taxon>Caudoviricetes</taxon>
        <taxon>Pachyviridae</taxon>
        <taxon>Bacelvirus</taxon>
        <taxon>Bacelvirus phi46tres</taxon>
    </lineage>
</organism>
<reference evidence="2" key="2">
    <citation type="submission" date="2013-03" db="EMBL/GenBank/DDBJ databases">
        <title>The Cellulophaga phages: a novel, diverse, and globally ubiquitous model system.</title>
        <authorList>
            <person name="Holmfeldt K."/>
            <person name="Solonenko N."/>
            <person name="Shah M."/>
            <person name="Corrier K."/>
            <person name="Riemann L."/>
            <person name="VerBerkmoes N.C."/>
            <person name="Sullivan M.B."/>
        </authorList>
    </citation>
    <scope>NUCLEOTIDE SEQUENCE [LARGE SCALE GENOMIC DNA]</scope>
</reference>
<name>R9ZZP4_9CAUD</name>
<dbReference type="EMBL" id="KC821622">
    <property type="protein sequence ID" value="AGO48804.1"/>
    <property type="molecule type" value="Genomic_DNA"/>
</dbReference>
<dbReference type="RefSeq" id="YP_008241103.1">
    <property type="nucleotide sequence ID" value="NC_021792.1"/>
</dbReference>
<gene>
    <name evidence="1" type="ORF">Phi46:3_gp060</name>
</gene>
<dbReference type="KEGG" id="vg:16797267"/>
<keyword evidence="2" id="KW-1185">Reference proteome</keyword>
<dbReference type="OrthoDB" id="26067at10239"/>
<evidence type="ECO:0008006" key="3">
    <source>
        <dbReference type="Google" id="ProtNLM"/>
    </source>
</evidence>
<dbReference type="Proteomes" id="UP000014727">
    <property type="component" value="Segment"/>
</dbReference>
<sequence length="64" mass="7712">MEYISVKERLPKDNRFRHVMCVDGVNICFYEEFGQVWLCREHNSVYNVVSWQELPDEVEVNISM</sequence>
<evidence type="ECO:0000313" key="1">
    <source>
        <dbReference type="EMBL" id="AGO48804.1"/>
    </source>
</evidence>
<protein>
    <recommendedName>
        <fullName evidence="3">DUF551 domain-containing protein</fullName>
    </recommendedName>
</protein>
<evidence type="ECO:0000313" key="2">
    <source>
        <dbReference type="Proteomes" id="UP000014727"/>
    </source>
</evidence>